<name>A0A3B0VWB5_9ZZZZ</name>
<evidence type="ECO:0000256" key="2">
    <source>
        <dbReference type="ARBA" id="ARBA00022519"/>
    </source>
</evidence>
<protein>
    <submittedName>
        <fullName evidence="11">Cell division protein ZipA</fullName>
    </submittedName>
</protein>
<evidence type="ECO:0000256" key="6">
    <source>
        <dbReference type="ARBA" id="ARBA00023136"/>
    </source>
</evidence>
<keyword evidence="1" id="KW-1003">Cell membrane</keyword>
<evidence type="ECO:0000256" key="5">
    <source>
        <dbReference type="ARBA" id="ARBA00022989"/>
    </source>
</evidence>
<accession>A0A3B0VWB5</accession>
<dbReference type="GO" id="GO:0005886">
    <property type="term" value="C:plasma membrane"/>
    <property type="evidence" value="ECO:0007669"/>
    <property type="project" value="TreeGrafter"/>
</dbReference>
<evidence type="ECO:0000256" key="9">
    <source>
        <dbReference type="SAM" id="Phobius"/>
    </source>
</evidence>
<dbReference type="AlphaFoldDB" id="A0A3B0VWB5"/>
<feature type="region of interest" description="Disordered" evidence="8">
    <location>
        <begin position="117"/>
        <end position="147"/>
    </location>
</feature>
<reference evidence="11" key="1">
    <citation type="submission" date="2018-06" db="EMBL/GenBank/DDBJ databases">
        <authorList>
            <person name="Zhirakovskaya E."/>
        </authorList>
    </citation>
    <scope>NUCLEOTIDE SEQUENCE</scope>
</reference>
<keyword evidence="3 11" id="KW-0132">Cell division</keyword>
<sequence length="354" mass="39648">MNELQQVLLIFAVVVIAALYFLSRSRQSALKKEQPNQKQGGENRAEKATPKNIDDSYQKASHALNELDESHIPVSKNTEAHIVKEENREKTEENRAELEVSEQQGVLPFGEEFGAVEKESRQKNIESHELSDHVFSDNASQSDSTPASVEQVSSVHEEQMPEEQVIVENDQGGKHHVLVVEKISFSGEGDPYEKPSFGIPEEFEQSEKDAPVFKKEPQTFVILVMSTGQEFSMFEVNQALLGVGLTFIDSQIYVKQDNMGGDIIKVANLMEPGTFSVDDLKNNSINNTCGVALILELPTTVKAPAAMHDLIMMARKISQRLQGRLYNMDRQLLKESDLQKMRDVAIKYESEPLG</sequence>
<dbReference type="GO" id="GO:0000917">
    <property type="term" value="P:division septum assembly"/>
    <property type="evidence" value="ECO:0007669"/>
    <property type="project" value="TreeGrafter"/>
</dbReference>
<feature type="region of interest" description="Disordered" evidence="8">
    <location>
        <begin position="29"/>
        <end position="103"/>
    </location>
</feature>
<dbReference type="Pfam" id="PF04354">
    <property type="entry name" value="ZipA_C"/>
    <property type="match status" value="1"/>
</dbReference>
<evidence type="ECO:0000259" key="10">
    <source>
        <dbReference type="SMART" id="SM00771"/>
    </source>
</evidence>
<dbReference type="InterPro" id="IPR036765">
    <property type="entry name" value="ZipA_FtsZ-bd_C_sf"/>
</dbReference>
<gene>
    <name evidence="11" type="ORF">MNBD_GAMMA03-1586</name>
</gene>
<feature type="compositionally biased region" description="Basic and acidic residues" evidence="8">
    <location>
        <begin position="78"/>
        <end position="98"/>
    </location>
</feature>
<feature type="transmembrane region" description="Helical" evidence="9">
    <location>
        <begin position="6"/>
        <end position="22"/>
    </location>
</feature>
<keyword evidence="5 9" id="KW-1133">Transmembrane helix</keyword>
<proteinExistence type="predicted"/>
<evidence type="ECO:0000256" key="3">
    <source>
        <dbReference type="ARBA" id="ARBA00022618"/>
    </source>
</evidence>
<evidence type="ECO:0000313" key="11">
    <source>
        <dbReference type="EMBL" id="VAW44630.1"/>
    </source>
</evidence>
<dbReference type="GO" id="GO:0032153">
    <property type="term" value="C:cell division site"/>
    <property type="evidence" value="ECO:0007669"/>
    <property type="project" value="TreeGrafter"/>
</dbReference>
<evidence type="ECO:0000256" key="7">
    <source>
        <dbReference type="ARBA" id="ARBA00023306"/>
    </source>
</evidence>
<feature type="compositionally biased region" description="Basic and acidic residues" evidence="8">
    <location>
        <begin position="117"/>
        <end position="135"/>
    </location>
</feature>
<dbReference type="Gene3D" id="3.30.1400.10">
    <property type="entry name" value="ZipA, C-terminal FtsZ-binding domain"/>
    <property type="match status" value="1"/>
</dbReference>
<evidence type="ECO:0000256" key="1">
    <source>
        <dbReference type="ARBA" id="ARBA00022475"/>
    </source>
</evidence>
<organism evidence="11">
    <name type="scientific">hydrothermal vent metagenome</name>
    <dbReference type="NCBI Taxonomy" id="652676"/>
    <lineage>
        <taxon>unclassified sequences</taxon>
        <taxon>metagenomes</taxon>
        <taxon>ecological metagenomes</taxon>
    </lineage>
</organism>
<dbReference type="SUPFAM" id="SSF64383">
    <property type="entry name" value="Cell-division protein ZipA, C-terminal domain"/>
    <property type="match status" value="1"/>
</dbReference>
<dbReference type="SMART" id="SM00771">
    <property type="entry name" value="ZipA_C"/>
    <property type="match status" value="1"/>
</dbReference>
<evidence type="ECO:0000256" key="4">
    <source>
        <dbReference type="ARBA" id="ARBA00022692"/>
    </source>
</evidence>
<feature type="compositionally biased region" description="Basic and acidic residues" evidence="8">
    <location>
        <begin position="30"/>
        <end position="57"/>
    </location>
</feature>
<feature type="compositionally biased region" description="Polar residues" evidence="8">
    <location>
        <begin position="137"/>
        <end position="147"/>
    </location>
</feature>
<keyword evidence="7" id="KW-0131">Cell cycle</keyword>
<dbReference type="InterPro" id="IPR007449">
    <property type="entry name" value="ZipA_FtsZ-bd_C"/>
</dbReference>
<dbReference type="EMBL" id="UOFC01000014">
    <property type="protein sequence ID" value="VAW44630.1"/>
    <property type="molecule type" value="Genomic_DNA"/>
</dbReference>
<dbReference type="InterPro" id="IPR011919">
    <property type="entry name" value="Cell_div_ZipA"/>
</dbReference>
<keyword evidence="4 9" id="KW-0812">Transmembrane</keyword>
<evidence type="ECO:0000256" key="8">
    <source>
        <dbReference type="SAM" id="MobiDB-lite"/>
    </source>
</evidence>
<dbReference type="PANTHER" id="PTHR38685:SF1">
    <property type="entry name" value="CELL DIVISION PROTEIN ZIPA"/>
    <property type="match status" value="1"/>
</dbReference>
<dbReference type="PANTHER" id="PTHR38685">
    <property type="entry name" value="CELL DIVISION PROTEIN ZIPA"/>
    <property type="match status" value="1"/>
</dbReference>
<keyword evidence="6 9" id="KW-0472">Membrane</keyword>
<feature type="domain" description="ZipA C-terminal FtsZ-binding" evidence="10">
    <location>
        <begin position="216"/>
        <end position="345"/>
    </location>
</feature>
<keyword evidence="2" id="KW-0997">Cell inner membrane</keyword>